<evidence type="ECO:0000256" key="4">
    <source>
        <dbReference type="ARBA" id="ARBA00022759"/>
    </source>
</evidence>
<evidence type="ECO:0000256" key="7">
    <source>
        <dbReference type="SAM" id="MobiDB-lite"/>
    </source>
</evidence>
<keyword evidence="6 9" id="KW-0695">RNA-directed DNA polymerase</keyword>
<feature type="domain" description="Reverse transcriptase" evidence="8">
    <location>
        <begin position="1"/>
        <end position="94"/>
    </location>
</feature>
<dbReference type="EMBL" id="BQNB010010402">
    <property type="protein sequence ID" value="GJS76802.1"/>
    <property type="molecule type" value="Genomic_DNA"/>
</dbReference>
<dbReference type="Pfam" id="PF17917">
    <property type="entry name" value="RT_RNaseH"/>
    <property type="match status" value="1"/>
</dbReference>
<keyword evidence="1" id="KW-0808">Transferase</keyword>
<accession>A0ABQ4YH70</accession>
<evidence type="ECO:0000256" key="2">
    <source>
        <dbReference type="ARBA" id="ARBA00022695"/>
    </source>
</evidence>
<dbReference type="InterPro" id="IPR041373">
    <property type="entry name" value="RT_RNaseH"/>
</dbReference>
<proteinExistence type="predicted"/>
<reference evidence="9" key="1">
    <citation type="journal article" date="2022" name="Int. J. Mol. Sci.">
        <title>Draft Genome of Tanacetum Coccineum: Genomic Comparison of Closely Related Tanacetum-Family Plants.</title>
        <authorList>
            <person name="Yamashiro T."/>
            <person name="Shiraishi A."/>
            <person name="Nakayama K."/>
            <person name="Satake H."/>
        </authorList>
    </citation>
    <scope>NUCLEOTIDE SEQUENCE</scope>
</reference>
<evidence type="ECO:0000256" key="3">
    <source>
        <dbReference type="ARBA" id="ARBA00022722"/>
    </source>
</evidence>
<dbReference type="PROSITE" id="PS50878">
    <property type="entry name" value="RT_POL"/>
    <property type="match status" value="1"/>
</dbReference>
<keyword evidence="2" id="KW-0548">Nucleotidyltransferase</keyword>
<dbReference type="Pfam" id="PF00078">
    <property type="entry name" value="RVT_1"/>
    <property type="match status" value="1"/>
</dbReference>
<sequence length="246" mass="28099">MPFGLKNAGATFQRLVDKAFDSQVGQNMEVYVDDLVIKSHTEKEMLRDIDEMFRTLRRINMKLNPKKSEKSLPLFKTLKKCIKKRDFHWTSEAEQAFKQLKQHLSELPLLVAPKSKEELIVYLSASYGAGPELNYTPMEKLVLSLVFAAKRLRRYFQAHPIAVIMDQPIKQIISRLDVAGRLQKWSVMLGEHNITYRPRTSVKGQILADFLVAKPDDNPPETPVVETPSEPWTLLTDGSSCVDDQA</sequence>
<evidence type="ECO:0000256" key="5">
    <source>
        <dbReference type="ARBA" id="ARBA00022801"/>
    </source>
</evidence>
<dbReference type="InterPro" id="IPR043128">
    <property type="entry name" value="Rev_trsase/Diguanyl_cyclase"/>
</dbReference>
<keyword evidence="10" id="KW-1185">Reference proteome</keyword>
<dbReference type="PANTHER" id="PTHR48475:SF2">
    <property type="entry name" value="RIBONUCLEASE H"/>
    <property type="match status" value="1"/>
</dbReference>
<evidence type="ECO:0000313" key="9">
    <source>
        <dbReference type="EMBL" id="GJS76802.1"/>
    </source>
</evidence>
<dbReference type="GO" id="GO:0003964">
    <property type="term" value="F:RNA-directed DNA polymerase activity"/>
    <property type="evidence" value="ECO:0007669"/>
    <property type="project" value="UniProtKB-KW"/>
</dbReference>
<name>A0ABQ4YH70_9ASTR</name>
<evidence type="ECO:0000313" key="10">
    <source>
        <dbReference type="Proteomes" id="UP001151760"/>
    </source>
</evidence>
<dbReference type="Gene3D" id="3.30.70.270">
    <property type="match status" value="1"/>
</dbReference>
<keyword evidence="3" id="KW-0540">Nuclease</keyword>
<protein>
    <submittedName>
        <fullName evidence="9">Reverse transcriptase domain-containing protein</fullName>
    </submittedName>
</protein>
<evidence type="ECO:0000256" key="1">
    <source>
        <dbReference type="ARBA" id="ARBA00022679"/>
    </source>
</evidence>
<dbReference type="PANTHER" id="PTHR48475">
    <property type="entry name" value="RIBONUCLEASE H"/>
    <property type="match status" value="1"/>
</dbReference>
<reference evidence="9" key="2">
    <citation type="submission" date="2022-01" db="EMBL/GenBank/DDBJ databases">
        <authorList>
            <person name="Yamashiro T."/>
            <person name="Shiraishi A."/>
            <person name="Satake H."/>
            <person name="Nakayama K."/>
        </authorList>
    </citation>
    <scope>NUCLEOTIDE SEQUENCE</scope>
</reference>
<dbReference type="InterPro" id="IPR000477">
    <property type="entry name" value="RT_dom"/>
</dbReference>
<dbReference type="CDD" id="cd01647">
    <property type="entry name" value="RT_LTR"/>
    <property type="match status" value="1"/>
</dbReference>
<organism evidence="9 10">
    <name type="scientific">Tanacetum coccineum</name>
    <dbReference type="NCBI Taxonomy" id="301880"/>
    <lineage>
        <taxon>Eukaryota</taxon>
        <taxon>Viridiplantae</taxon>
        <taxon>Streptophyta</taxon>
        <taxon>Embryophyta</taxon>
        <taxon>Tracheophyta</taxon>
        <taxon>Spermatophyta</taxon>
        <taxon>Magnoliopsida</taxon>
        <taxon>eudicotyledons</taxon>
        <taxon>Gunneridae</taxon>
        <taxon>Pentapetalae</taxon>
        <taxon>asterids</taxon>
        <taxon>campanulids</taxon>
        <taxon>Asterales</taxon>
        <taxon>Asteraceae</taxon>
        <taxon>Asteroideae</taxon>
        <taxon>Anthemideae</taxon>
        <taxon>Anthemidinae</taxon>
        <taxon>Tanacetum</taxon>
    </lineage>
</organism>
<dbReference type="SUPFAM" id="SSF56672">
    <property type="entry name" value="DNA/RNA polymerases"/>
    <property type="match status" value="1"/>
</dbReference>
<comment type="caution">
    <text evidence="9">The sequence shown here is derived from an EMBL/GenBank/DDBJ whole genome shotgun (WGS) entry which is preliminary data.</text>
</comment>
<keyword evidence="5" id="KW-0378">Hydrolase</keyword>
<feature type="region of interest" description="Disordered" evidence="7">
    <location>
        <begin position="217"/>
        <end position="246"/>
    </location>
</feature>
<evidence type="ECO:0000256" key="6">
    <source>
        <dbReference type="ARBA" id="ARBA00022918"/>
    </source>
</evidence>
<evidence type="ECO:0000259" key="8">
    <source>
        <dbReference type="PROSITE" id="PS50878"/>
    </source>
</evidence>
<keyword evidence="4" id="KW-0255">Endonuclease</keyword>
<dbReference type="Proteomes" id="UP001151760">
    <property type="component" value="Unassembled WGS sequence"/>
</dbReference>
<gene>
    <name evidence="9" type="ORF">Tco_0726683</name>
</gene>
<dbReference type="InterPro" id="IPR043502">
    <property type="entry name" value="DNA/RNA_pol_sf"/>
</dbReference>